<dbReference type="EMBL" id="JAVDUG010000007">
    <property type="protein sequence ID" value="MDR6780407.1"/>
    <property type="molecule type" value="Genomic_DNA"/>
</dbReference>
<accession>A0ABU1QLF0</accession>
<dbReference type="SUPFAM" id="SSF51735">
    <property type="entry name" value="NAD(P)-binding Rossmann-fold domains"/>
    <property type="match status" value="1"/>
</dbReference>
<organism evidence="1 2">
    <name type="scientific">Paenibacillus peoriae</name>
    <dbReference type="NCBI Taxonomy" id="59893"/>
    <lineage>
        <taxon>Bacteria</taxon>
        <taxon>Bacillati</taxon>
        <taxon>Bacillota</taxon>
        <taxon>Bacilli</taxon>
        <taxon>Bacillales</taxon>
        <taxon>Paenibacillaceae</taxon>
        <taxon>Paenibacillus</taxon>
    </lineage>
</organism>
<dbReference type="RefSeq" id="WP_310168991.1">
    <property type="nucleotide sequence ID" value="NZ_JAVDUG010000007.1"/>
</dbReference>
<evidence type="ECO:0000313" key="1">
    <source>
        <dbReference type="EMBL" id="MDR6780407.1"/>
    </source>
</evidence>
<dbReference type="Proteomes" id="UP001266807">
    <property type="component" value="Unassembled WGS sequence"/>
</dbReference>
<proteinExistence type="predicted"/>
<evidence type="ECO:0000313" key="2">
    <source>
        <dbReference type="Proteomes" id="UP001266807"/>
    </source>
</evidence>
<keyword evidence="2" id="KW-1185">Reference proteome</keyword>
<comment type="caution">
    <text evidence="1">The sequence shown here is derived from an EMBL/GenBank/DDBJ whole genome shotgun (WGS) entry which is preliminary data.</text>
</comment>
<protein>
    <submittedName>
        <fullName evidence="1">NADH-flavin reductase</fullName>
    </submittedName>
</protein>
<gene>
    <name evidence="1" type="ORF">J2W98_004702</name>
</gene>
<dbReference type="InterPro" id="IPR036291">
    <property type="entry name" value="NAD(P)-bd_dom_sf"/>
</dbReference>
<reference evidence="1 2" key="1">
    <citation type="submission" date="2023-07" db="EMBL/GenBank/DDBJ databases">
        <title>Sorghum-associated microbial communities from plants grown in Nebraska, USA.</title>
        <authorList>
            <person name="Schachtman D."/>
        </authorList>
    </citation>
    <scope>NUCLEOTIDE SEQUENCE [LARGE SCALE GENOMIC DNA]</scope>
    <source>
        <strain evidence="1 2">BE143</strain>
    </source>
</reference>
<dbReference type="Gene3D" id="3.40.50.720">
    <property type="entry name" value="NAD(P)-binding Rossmann-like Domain"/>
    <property type="match status" value="1"/>
</dbReference>
<name>A0ABU1QLF0_9BACL</name>
<sequence length="87" mass="9587">MKVILYGATGMIGQLALRESLLDAEVEHVLAIVRKPATNHHPYQEVVFPDISDLSIVQDKVTAFDVCLCLIGVLSTGMSEADYIYHL</sequence>